<dbReference type="PANTHER" id="PTHR11439:SF486">
    <property type="entry name" value="RLK (RECEPTOR-LIKE KINASE) PROTEIN, PUTATIVE-RELATED"/>
    <property type="match status" value="1"/>
</dbReference>
<gene>
    <name evidence="2" type="ORF">MTR67_031532</name>
</gene>
<dbReference type="EMBL" id="CP133618">
    <property type="protein sequence ID" value="WMV38147.1"/>
    <property type="molecule type" value="Genomic_DNA"/>
</dbReference>
<dbReference type="SUPFAM" id="SSF56672">
    <property type="entry name" value="DNA/RNA polymerases"/>
    <property type="match status" value="1"/>
</dbReference>
<proteinExistence type="predicted"/>
<evidence type="ECO:0000313" key="3">
    <source>
        <dbReference type="Proteomes" id="UP001234989"/>
    </source>
</evidence>
<dbReference type="InterPro" id="IPR043502">
    <property type="entry name" value="DNA/RNA_pol_sf"/>
</dbReference>
<keyword evidence="3" id="KW-1185">Reference proteome</keyword>
<dbReference type="Proteomes" id="UP001234989">
    <property type="component" value="Chromosome 7"/>
</dbReference>
<dbReference type="CDD" id="cd09272">
    <property type="entry name" value="RNase_HI_RT_Ty1"/>
    <property type="match status" value="1"/>
</dbReference>
<name>A0AAF0ZF49_SOLVR</name>
<evidence type="ECO:0000259" key="1">
    <source>
        <dbReference type="Pfam" id="PF07727"/>
    </source>
</evidence>
<organism evidence="2 3">
    <name type="scientific">Solanum verrucosum</name>
    <dbReference type="NCBI Taxonomy" id="315347"/>
    <lineage>
        <taxon>Eukaryota</taxon>
        <taxon>Viridiplantae</taxon>
        <taxon>Streptophyta</taxon>
        <taxon>Embryophyta</taxon>
        <taxon>Tracheophyta</taxon>
        <taxon>Spermatophyta</taxon>
        <taxon>Magnoliopsida</taxon>
        <taxon>eudicotyledons</taxon>
        <taxon>Gunneridae</taxon>
        <taxon>Pentapetalae</taxon>
        <taxon>asterids</taxon>
        <taxon>lamiids</taxon>
        <taxon>Solanales</taxon>
        <taxon>Solanaceae</taxon>
        <taxon>Solanoideae</taxon>
        <taxon>Solaneae</taxon>
        <taxon>Solanum</taxon>
    </lineage>
</organism>
<dbReference type="PANTHER" id="PTHR11439">
    <property type="entry name" value="GAG-POL-RELATED RETROTRANSPOSON"/>
    <property type="match status" value="1"/>
</dbReference>
<reference evidence="2" key="1">
    <citation type="submission" date="2023-08" db="EMBL/GenBank/DDBJ databases">
        <title>A de novo genome assembly of Solanum verrucosum Schlechtendal, a Mexican diploid species geographically isolated from the other diploid A-genome species in potato relatives.</title>
        <authorList>
            <person name="Hosaka K."/>
        </authorList>
    </citation>
    <scope>NUCLEOTIDE SEQUENCE</scope>
    <source>
        <tissue evidence="2">Young leaves</tissue>
    </source>
</reference>
<dbReference type="InterPro" id="IPR013103">
    <property type="entry name" value="RVT_2"/>
</dbReference>
<evidence type="ECO:0000313" key="2">
    <source>
        <dbReference type="EMBL" id="WMV38147.1"/>
    </source>
</evidence>
<dbReference type="AlphaFoldDB" id="A0AAF0ZF49"/>
<dbReference type="Pfam" id="PF07727">
    <property type="entry name" value="RVT_2"/>
    <property type="match status" value="1"/>
</dbReference>
<sequence length="618" mass="70581">MRRRKTFLFVVLDQMSITESQIVLLPNKPGMYLLMLIIELVRKALTAEEQVDKVLRVLPKYKWNVKVIAIREAKDISIMTLEELVENLRNYEMNIDDLKNEEMLSDKTLALKVSDGEDSEYDEDEIAYLAKGCKKYLRKGKGYEKKETNHKKWVNDESQDNTETSQGLTIKSYKYQGSHPIDDVLTDLTFGITTRSGLKNLCAFQAFVSIVEPKKVKEALLDEDWILAMQEELNQFERSKVRHLVPPPEGRTITGTKWVYRNNLDENGTVTRNKAKLVVQGYNQEEGIDYDETFAPVARLEAIQLLIAFAIFKEFTLFQMDVKSAFLNGYLNEEVYVKQPPGFKNPEFLNNVYKLDKVMYGLKQATRAWYERLSKFLLDHGHSRGKINNTLFLKTIGKDLLIVQVYVDDIIFGSTNSLMTQEFVELMSGEFEISMMGELSFFLGLQIKQTPTVFQLAYSYIPCTDASWPASFDDADSGVQGNDWVSLVSYDIVFSVGLCARFQANPKESHLKYVKRIFRYLKGTTDLGLRYSKGSNFNIVDYAYVDNVGYLVDRKSTTGMAHFLGTCLISWSTKKQNSVTLSTAEAEYVAVGSCCAQLLSIKKQLVDFGMNVGRVPIF</sequence>
<protein>
    <recommendedName>
        <fullName evidence="1">Reverse transcriptase Ty1/copia-type domain-containing protein</fullName>
    </recommendedName>
</protein>
<accession>A0AAF0ZF49</accession>
<feature type="domain" description="Reverse transcriptase Ty1/copia-type" evidence="1">
    <location>
        <begin position="241"/>
        <end position="457"/>
    </location>
</feature>